<dbReference type="OrthoDB" id="5835829at2759"/>
<dbReference type="AlphaFoldDB" id="A0A165F5K2"/>
<gene>
    <name evidence="1" type="ORF">CALCODRAFT_497680</name>
</gene>
<dbReference type="STRING" id="1353952.A0A165F5K2"/>
<keyword evidence="1" id="KW-0808">Transferase</keyword>
<name>A0A165F5K2_9BASI</name>
<dbReference type="Proteomes" id="UP000076842">
    <property type="component" value="Unassembled WGS sequence"/>
</dbReference>
<reference evidence="1 2" key="1">
    <citation type="journal article" date="2016" name="Mol. Biol. Evol.">
        <title>Comparative Genomics of Early-Diverging Mushroom-Forming Fungi Provides Insights into the Origins of Lignocellulose Decay Capabilities.</title>
        <authorList>
            <person name="Nagy L.G."/>
            <person name="Riley R."/>
            <person name="Tritt A."/>
            <person name="Adam C."/>
            <person name="Daum C."/>
            <person name="Floudas D."/>
            <person name="Sun H."/>
            <person name="Yadav J.S."/>
            <person name="Pangilinan J."/>
            <person name="Larsson K.H."/>
            <person name="Matsuura K."/>
            <person name="Barry K."/>
            <person name="Labutti K."/>
            <person name="Kuo R."/>
            <person name="Ohm R.A."/>
            <person name="Bhattacharya S.S."/>
            <person name="Shirouzu T."/>
            <person name="Yoshinaga Y."/>
            <person name="Martin F.M."/>
            <person name="Grigoriev I.V."/>
            <person name="Hibbett D.S."/>
        </authorList>
    </citation>
    <scope>NUCLEOTIDE SEQUENCE [LARGE SCALE GENOMIC DNA]</scope>
    <source>
        <strain evidence="1 2">HHB12733</strain>
    </source>
</reference>
<organism evidence="1 2">
    <name type="scientific">Calocera cornea HHB12733</name>
    <dbReference type="NCBI Taxonomy" id="1353952"/>
    <lineage>
        <taxon>Eukaryota</taxon>
        <taxon>Fungi</taxon>
        <taxon>Dikarya</taxon>
        <taxon>Basidiomycota</taxon>
        <taxon>Agaricomycotina</taxon>
        <taxon>Dacrymycetes</taxon>
        <taxon>Dacrymycetales</taxon>
        <taxon>Dacrymycetaceae</taxon>
        <taxon>Calocera</taxon>
    </lineage>
</organism>
<dbReference type="InParanoid" id="A0A165F5K2"/>
<keyword evidence="2" id="KW-1185">Reference proteome</keyword>
<dbReference type="EMBL" id="KV423981">
    <property type="protein sequence ID" value="KZT56237.1"/>
    <property type="molecule type" value="Genomic_DNA"/>
</dbReference>
<proteinExistence type="predicted"/>
<protein>
    <submittedName>
        <fullName evidence="1">Glycosyltransferase family 1 protein</fullName>
    </submittedName>
</protein>
<evidence type="ECO:0000313" key="1">
    <source>
        <dbReference type="EMBL" id="KZT56237.1"/>
    </source>
</evidence>
<accession>A0A165F5K2</accession>
<sequence length="128" mass="14426">MSRQCTAEEERTALLSRIRVIVYGNPQPHITPELTAMIMQMDPRHLNMPTLETCANGLETVDKLMGERVFSDKLGTEWGPVGAVPKLVIGDIMMGNIIVPVKEKYDVRVFLWFFGSISSFTRCVLLVQ</sequence>
<evidence type="ECO:0000313" key="2">
    <source>
        <dbReference type="Proteomes" id="UP000076842"/>
    </source>
</evidence>
<dbReference type="GO" id="GO:0016740">
    <property type="term" value="F:transferase activity"/>
    <property type="evidence" value="ECO:0007669"/>
    <property type="project" value="UniProtKB-KW"/>
</dbReference>